<comment type="pathway">
    <text evidence="1 5">Glycan metabolism; pectin biosynthesis.</text>
</comment>
<evidence type="ECO:0000256" key="5">
    <source>
        <dbReference type="RuleBase" id="RU362027"/>
    </source>
</evidence>
<evidence type="ECO:0000313" key="7">
    <source>
        <dbReference type="EMBL" id="MED6182067.1"/>
    </source>
</evidence>
<organism evidence="7 8">
    <name type="scientific">Stylosanthes scabra</name>
    <dbReference type="NCBI Taxonomy" id="79078"/>
    <lineage>
        <taxon>Eukaryota</taxon>
        <taxon>Viridiplantae</taxon>
        <taxon>Streptophyta</taxon>
        <taxon>Embryophyta</taxon>
        <taxon>Tracheophyta</taxon>
        <taxon>Spermatophyta</taxon>
        <taxon>Magnoliopsida</taxon>
        <taxon>eudicotyledons</taxon>
        <taxon>Gunneridae</taxon>
        <taxon>Pentapetalae</taxon>
        <taxon>rosids</taxon>
        <taxon>fabids</taxon>
        <taxon>Fabales</taxon>
        <taxon>Fabaceae</taxon>
        <taxon>Papilionoideae</taxon>
        <taxon>50 kb inversion clade</taxon>
        <taxon>dalbergioids sensu lato</taxon>
        <taxon>Dalbergieae</taxon>
        <taxon>Pterocarpus clade</taxon>
        <taxon>Stylosanthes</taxon>
    </lineage>
</organism>
<gene>
    <name evidence="7" type="ORF">PIB30_025304</name>
</gene>
<keyword evidence="8" id="KW-1185">Reference proteome</keyword>
<dbReference type="PANTHER" id="PTHR32116">
    <property type="entry name" value="GALACTURONOSYLTRANSFERASE 4-RELATED"/>
    <property type="match status" value="1"/>
</dbReference>
<accession>A0ABU6WA73</accession>
<keyword evidence="5" id="KW-0333">Golgi apparatus</keyword>
<feature type="region of interest" description="Disordered" evidence="6">
    <location>
        <begin position="148"/>
        <end position="184"/>
    </location>
</feature>
<dbReference type="Pfam" id="PF25557">
    <property type="entry name" value="GAUT_1"/>
    <property type="match status" value="1"/>
</dbReference>
<feature type="compositionally biased region" description="Basic and acidic residues" evidence="6">
    <location>
        <begin position="161"/>
        <end position="171"/>
    </location>
</feature>
<dbReference type="EMBL" id="JASCZI010181335">
    <property type="protein sequence ID" value="MED6182067.1"/>
    <property type="molecule type" value="Genomic_DNA"/>
</dbReference>
<feature type="compositionally biased region" description="Polar residues" evidence="6">
    <location>
        <begin position="148"/>
        <end position="160"/>
    </location>
</feature>
<dbReference type="InterPro" id="IPR029044">
    <property type="entry name" value="Nucleotide-diphossugar_trans"/>
</dbReference>
<dbReference type="Pfam" id="PF01501">
    <property type="entry name" value="Glyco_transf_8"/>
    <property type="match status" value="1"/>
</dbReference>
<name>A0ABU6WA73_9FABA</name>
<keyword evidence="4" id="KW-0808">Transferase</keyword>
<evidence type="ECO:0000256" key="2">
    <source>
        <dbReference type="ARBA" id="ARBA00006351"/>
    </source>
</evidence>
<feature type="compositionally biased region" description="Basic residues" evidence="6">
    <location>
        <begin position="172"/>
        <end position="184"/>
    </location>
</feature>
<evidence type="ECO:0000313" key="8">
    <source>
        <dbReference type="Proteomes" id="UP001341840"/>
    </source>
</evidence>
<comment type="similarity">
    <text evidence="2 5">Belongs to the glycosyltransferase 8 family.</text>
</comment>
<evidence type="ECO:0000256" key="3">
    <source>
        <dbReference type="ARBA" id="ARBA00022676"/>
    </source>
</evidence>
<comment type="subcellular location">
    <subcellularLocation>
        <location evidence="5">Golgi apparatus membrane</location>
        <topology evidence="5">Single-pass type II membrane protein</topology>
    </subcellularLocation>
</comment>
<dbReference type="Proteomes" id="UP001341840">
    <property type="component" value="Unassembled WGS sequence"/>
</dbReference>
<comment type="caution">
    <text evidence="7">The sequence shown here is derived from an EMBL/GenBank/DDBJ whole genome shotgun (WGS) entry which is preliminary data.</text>
</comment>
<evidence type="ECO:0000256" key="4">
    <source>
        <dbReference type="ARBA" id="ARBA00022679"/>
    </source>
</evidence>
<protein>
    <recommendedName>
        <fullName evidence="5">Hexosyltransferase</fullName>
        <ecNumber evidence="5">2.4.1.-</ecNumber>
    </recommendedName>
</protein>
<dbReference type="Gene3D" id="3.90.550.10">
    <property type="entry name" value="Spore Coat Polysaccharide Biosynthesis Protein SpsA, Chain A"/>
    <property type="match status" value="1"/>
</dbReference>
<evidence type="ECO:0000256" key="6">
    <source>
        <dbReference type="SAM" id="MobiDB-lite"/>
    </source>
</evidence>
<proteinExistence type="inferred from homology"/>
<dbReference type="InterPro" id="IPR002495">
    <property type="entry name" value="Glyco_trans_8"/>
</dbReference>
<dbReference type="PANTHER" id="PTHR32116:SF0">
    <property type="entry name" value="GALACTURONOSYLTRANSFERASE 6-RELATED"/>
    <property type="match status" value="1"/>
</dbReference>
<evidence type="ECO:0000256" key="1">
    <source>
        <dbReference type="ARBA" id="ARBA00004877"/>
    </source>
</evidence>
<dbReference type="EC" id="2.4.1.-" evidence="5"/>
<keyword evidence="3 5" id="KW-0328">Glycosyltransferase</keyword>
<feature type="compositionally biased region" description="Polar residues" evidence="6">
    <location>
        <begin position="101"/>
        <end position="110"/>
    </location>
</feature>
<dbReference type="SUPFAM" id="SSF53448">
    <property type="entry name" value="Nucleotide-diphospho-sugar transferases"/>
    <property type="match status" value="1"/>
</dbReference>
<dbReference type="InterPro" id="IPR029993">
    <property type="entry name" value="GAUT"/>
</dbReference>
<keyword evidence="5" id="KW-0961">Cell wall biogenesis/degradation</keyword>
<feature type="compositionally biased region" description="Basic and acidic residues" evidence="6">
    <location>
        <begin position="113"/>
        <end position="125"/>
    </location>
</feature>
<sequence>MKQIRRWQRTLILALLSLSVVAPLIFVSHKLKFLTPDGRREFLDDLSSFTYRTDPLKLNAIEQEGAEELEEPKQVVYKENDFGVAISNNPERINDAEDSSTDGSRSNLLETNEVDHNEKQAEEAQQKGLSLADEHKRNINETVIHNLDISTESQRTSNENIEVRDKQSDHRATRRRQISRSQYRKVSNHKVEEIKDQIVRARAYLSFAPPGSNSHLVKELKLRIKEMERVVGEATHDSDLPRSVLQKMRHMEASLSKANRAFPDCSSMASKLRAMNHNVEEQLHSQQHQATYLVHLAARTTPKGLHCLSMRLTADYFALGPEQRKFPNENKINDPELYHYAVFSDNVLACAVVVNSTVSAAKEEEKLVFHVVTNSLYFPAISMWFLLNPPGKATIHIQNMDNFKWLSKYNTSKKYDSSDPRYTSELNYLRFYLPEIFPALDKIVFFDHDVVVQRDLSGLWNANMDGKVIGAVQTCEESKPSFHRMNMLINFSDPFISKRFDVNACTWAFGVNLFDLQQWRRHNLTAVYHKYLQMGSKMPLFNIGSLPLGWLTFYNKTMVLDRRWQVLGLGSDSSVDRNEIEQSAVIHYDGIRKPWLDIAMGRYKNYWTKFVNFDHPLLLRCNLQA</sequence>
<reference evidence="7 8" key="1">
    <citation type="journal article" date="2023" name="Plants (Basel)">
        <title>Bridging the Gap: Combining Genomics and Transcriptomics Approaches to Understand Stylosanthes scabra, an Orphan Legume from the Brazilian Caatinga.</title>
        <authorList>
            <person name="Ferreira-Neto J.R.C."/>
            <person name="da Silva M.D."/>
            <person name="Binneck E."/>
            <person name="de Melo N.F."/>
            <person name="da Silva R.H."/>
            <person name="de Melo A.L.T.M."/>
            <person name="Pandolfi V."/>
            <person name="Bustamante F.O."/>
            <person name="Brasileiro-Vidal A.C."/>
            <person name="Benko-Iseppon A.M."/>
        </authorList>
    </citation>
    <scope>NUCLEOTIDE SEQUENCE [LARGE SCALE GENOMIC DNA]</scope>
    <source>
        <tissue evidence="7">Leaves</tissue>
    </source>
</reference>
<feature type="region of interest" description="Disordered" evidence="6">
    <location>
        <begin position="87"/>
        <end position="131"/>
    </location>
</feature>